<dbReference type="PROSITE" id="PS51257">
    <property type="entry name" value="PROKAR_LIPOPROTEIN"/>
    <property type="match status" value="1"/>
</dbReference>
<dbReference type="InterPro" id="IPR036034">
    <property type="entry name" value="PDZ_sf"/>
</dbReference>
<dbReference type="PROSITE" id="PS50106">
    <property type="entry name" value="PDZ"/>
    <property type="match status" value="1"/>
</dbReference>
<dbReference type="GO" id="GO:0004175">
    <property type="term" value="F:endopeptidase activity"/>
    <property type="evidence" value="ECO:0007669"/>
    <property type="project" value="TreeGrafter"/>
</dbReference>
<evidence type="ECO:0000313" key="5">
    <source>
        <dbReference type="Proteomes" id="UP000286287"/>
    </source>
</evidence>
<gene>
    <name evidence="4" type="ORF">D3875_06640</name>
</gene>
<dbReference type="EMBL" id="QYUJ01000014">
    <property type="protein sequence ID" value="RJF71298.1"/>
    <property type="molecule type" value="Genomic_DNA"/>
</dbReference>
<dbReference type="InterPro" id="IPR041489">
    <property type="entry name" value="PDZ_6"/>
</dbReference>
<dbReference type="Pfam" id="PF17820">
    <property type="entry name" value="PDZ_6"/>
    <property type="match status" value="1"/>
</dbReference>
<dbReference type="Gene3D" id="2.30.42.10">
    <property type="match status" value="1"/>
</dbReference>
<sequence length="525" mass="56354">MKKSMMALLSAALLLSSCAQTPAPTPEPTKPTTPTTPNSASEIPAVPRKVNTGTFDCSALDGQRALPLSVRLNRGTDIFDQGTRVASSMTAQADTPNTLQDLLYTSKSIVNNMYFGYSKVDLDKVHEDAYQAMKKDFPKALNSYIISDYWFTYSNVTEKQQDLIDGHMDDYINSIEDEHTFYMDRAATDADKNGSAPTPVLGVNLALVPGQGGLLLTSVRLDGPAWTAGLRRGDVILGINGKSLTRTAGLDDEKQYAAFRKVLSDAIAAGGNLDLQVKTAGKVRTVRAAPAVLTGTSMPWGEVRTDSSGKKHYYLRVPTFSSVAPQRSQSVSTPIADRVHQLVAEAQSKGVDNIVVDLRDNGGGLLIEFVGAAAAFAPNVAGESTRYIDGSSIDFSYKAGNVHLADGCGLYSADFAVHNPTQWKGKVTVLVNENSASASEMFSTNLREAGFKIIGTDTYGVGSTSTYHLDLPAERSMSITAGRTYINNKPVADNIKPDVLSKDDYAKLADTGVDNTLEAAYNQMK</sequence>
<dbReference type="PANTHER" id="PTHR32060">
    <property type="entry name" value="TAIL-SPECIFIC PROTEASE"/>
    <property type="match status" value="1"/>
</dbReference>
<name>A0A418V5C4_9DEIO</name>
<dbReference type="SUPFAM" id="SSF52096">
    <property type="entry name" value="ClpP/crotonase"/>
    <property type="match status" value="1"/>
</dbReference>
<protein>
    <submittedName>
        <fullName evidence="4">PDZ domain-containing protein</fullName>
    </submittedName>
</protein>
<evidence type="ECO:0000313" key="4">
    <source>
        <dbReference type="EMBL" id="RJF71298.1"/>
    </source>
</evidence>
<dbReference type="GO" id="GO:0030288">
    <property type="term" value="C:outer membrane-bounded periplasmic space"/>
    <property type="evidence" value="ECO:0007669"/>
    <property type="project" value="TreeGrafter"/>
</dbReference>
<comment type="caution">
    <text evidence="4">The sequence shown here is derived from an EMBL/GenBank/DDBJ whole genome shotgun (WGS) entry which is preliminary data.</text>
</comment>
<keyword evidence="5" id="KW-1185">Reference proteome</keyword>
<organism evidence="4 5">
    <name type="scientific">Deinococcus cavernae</name>
    <dbReference type="NCBI Taxonomy" id="2320857"/>
    <lineage>
        <taxon>Bacteria</taxon>
        <taxon>Thermotogati</taxon>
        <taxon>Deinococcota</taxon>
        <taxon>Deinococci</taxon>
        <taxon>Deinococcales</taxon>
        <taxon>Deinococcaceae</taxon>
        <taxon>Deinococcus</taxon>
    </lineage>
</organism>
<feature type="domain" description="PDZ" evidence="3">
    <location>
        <begin position="187"/>
        <end position="261"/>
    </location>
</feature>
<dbReference type="InterPro" id="IPR001478">
    <property type="entry name" value="PDZ"/>
</dbReference>
<feature type="signal peptide" evidence="2">
    <location>
        <begin position="1"/>
        <end position="19"/>
    </location>
</feature>
<dbReference type="InterPro" id="IPR029045">
    <property type="entry name" value="ClpP/crotonase-like_dom_sf"/>
</dbReference>
<dbReference type="GO" id="GO:0007165">
    <property type="term" value="P:signal transduction"/>
    <property type="evidence" value="ECO:0007669"/>
    <property type="project" value="TreeGrafter"/>
</dbReference>
<proteinExistence type="predicted"/>
<dbReference type="RefSeq" id="WP_119762335.1">
    <property type="nucleotide sequence ID" value="NZ_QYUJ01000014.1"/>
</dbReference>
<dbReference type="Gene3D" id="3.90.226.10">
    <property type="entry name" value="2-enoyl-CoA Hydratase, Chain A, domain 1"/>
    <property type="match status" value="1"/>
</dbReference>
<dbReference type="SMART" id="SM00245">
    <property type="entry name" value="TSPc"/>
    <property type="match status" value="1"/>
</dbReference>
<dbReference type="PANTHER" id="PTHR32060:SF30">
    <property type="entry name" value="CARBOXY-TERMINAL PROCESSING PROTEASE CTPA"/>
    <property type="match status" value="1"/>
</dbReference>
<dbReference type="AlphaFoldDB" id="A0A418V5C4"/>
<dbReference type="Proteomes" id="UP000286287">
    <property type="component" value="Unassembled WGS sequence"/>
</dbReference>
<dbReference type="OrthoDB" id="9812068at2"/>
<keyword evidence="2" id="KW-0732">Signal</keyword>
<dbReference type="Pfam" id="PF03572">
    <property type="entry name" value="Peptidase_S41"/>
    <property type="match status" value="1"/>
</dbReference>
<dbReference type="InterPro" id="IPR005151">
    <property type="entry name" value="Tail-specific_protease"/>
</dbReference>
<evidence type="ECO:0000256" key="1">
    <source>
        <dbReference type="SAM" id="MobiDB-lite"/>
    </source>
</evidence>
<evidence type="ECO:0000259" key="3">
    <source>
        <dbReference type="PROSITE" id="PS50106"/>
    </source>
</evidence>
<feature type="region of interest" description="Disordered" evidence="1">
    <location>
        <begin position="19"/>
        <end position="44"/>
    </location>
</feature>
<dbReference type="SUPFAM" id="SSF50156">
    <property type="entry name" value="PDZ domain-like"/>
    <property type="match status" value="1"/>
</dbReference>
<dbReference type="CDD" id="cd06567">
    <property type="entry name" value="Peptidase_S41"/>
    <property type="match status" value="1"/>
</dbReference>
<dbReference type="SMART" id="SM00228">
    <property type="entry name" value="PDZ"/>
    <property type="match status" value="1"/>
</dbReference>
<dbReference type="GO" id="GO:0006508">
    <property type="term" value="P:proteolysis"/>
    <property type="evidence" value="ECO:0007669"/>
    <property type="project" value="InterPro"/>
</dbReference>
<dbReference type="GO" id="GO:0008236">
    <property type="term" value="F:serine-type peptidase activity"/>
    <property type="evidence" value="ECO:0007669"/>
    <property type="project" value="InterPro"/>
</dbReference>
<feature type="chain" id="PRO_5019125480" evidence="2">
    <location>
        <begin position="20"/>
        <end position="525"/>
    </location>
</feature>
<reference evidence="4 5" key="1">
    <citation type="submission" date="2018-09" db="EMBL/GenBank/DDBJ databases">
        <authorList>
            <person name="Zhu H."/>
        </authorList>
    </citation>
    <scope>NUCLEOTIDE SEQUENCE [LARGE SCALE GENOMIC DNA]</scope>
    <source>
        <strain evidence="4 5">K2S05-167</strain>
    </source>
</reference>
<accession>A0A418V5C4</accession>
<evidence type="ECO:0000256" key="2">
    <source>
        <dbReference type="SAM" id="SignalP"/>
    </source>
</evidence>